<keyword evidence="1 5" id="KW-0238">DNA-binding</keyword>
<dbReference type="Gene3D" id="1.10.260.40">
    <property type="entry name" value="lambda repressor-like DNA-binding domains"/>
    <property type="match status" value="1"/>
</dbReference>
<evidence type="ECO:0000313" key="7">
    <source>
        <dbReference type="Proteomes" id="UP000182800"/>
    </source>
</evidence>
<evidence type="ECO:0000313" key="6">
    <source>
        <dbReference type="Proteomes" id="UP000050497"/>
    </source>
</evidence>
<gene>
    <name evidence="5" type="ORF">GA0071312_1452</name>
    <name evidence="4" type="ORF">HLUCCO17_05340</name>
</gene>
<reference evidence="5 7" key="2">
    <citation type="submission" date="2016-08" db="EMBL/GenBank/DDBJ databases">
        <authorList>
            <person name="Varghese N."/>
            <person name="Submissions Spin"/>
        </authorList>
    </citation>
    <scope>NUCLEOTIDE SEQUENCE [LARGE SCALE GENOMIC DNA]</scope>
    <source>
        <strain evidence="5 7">HL-109</strain>
    </source>
</reference>
<evidence type="ECO:0000256" key="1">
    <source>
        <dbReference type="ARBA" id="ARBA00023125"/>
    </source>
</evidence>
<dbReference type="CDD" id="cd00093">
    <property type="entry name" value="HTH_XRE"/>
    <property type="match status" value="1"/>
</dbReference>
<name>A0A0P7YC12_9HYPH</name>
<dbReference type="EMBL" id="FMBM01000002">
    <property type="protein sequence ID" value="SCC80368.1"/>
    <property type="molecule type" value="Genomic_DNA"/>
</dbReference>
<dbReference type="InterPro" id="IPR001387">
    <property type="entry name" value="Cro/C1-type_HTH"/>
</dbReference>
<dbReference type="InterPro" id="IPR010982">
    <property type="entry name" value="Lambda_DNA-bd_dom_sf"/>
</dbReference>
<sequence length="89" mass="9625">MSRLRQILGRNLRLARNRLKLSQEVLAGESGVDRTYVSGIERGLRNPSVDLIEKLAGALGVTAADLITDPAPESLRRKPDEDAEAEASG</sequence>
<dbReference type="EMBL" id="LJSX01000006">
    <property type="protein sequence ID" value="KPQ11609.1"/>
    <property type="molecule type" value="Genomic_DNA"/>
</dbReference>
<dbReference type="Proteomes" id="UP000182800">
    <property type="component" value="Unassembled WGS sequence"/>
</dbReference>
<comment type="caution">
    <text evidence="4">The sequence shown here is derived from an EMBL/GenBank/DDBJ whole genome shotgun (WGS) entry which is preliminary data.</text>
</comment>
<dbReference type="Proteomes" id="UP000050497">
    <property type="component" value="Unassembled WGS sequence"/>
</dbReference>
<feature type="domain" description="HTH cro/C1-type" evidence="3">
    <location>
        <begin position="12"/>
        <end position="66"/>
    </location>
</feature>
<organism evidence="4 6">
    <name type="scientific">Saliniramus fredricksonii</name>
    <dbReference type="NCBI Taxonomy" id="1653334"/>
    <lineage>
        <taxon>Bacteria</taxon>
        <taxon>Pseudomonadati</taxon>
        <taxon>Pseudomonadota</taxon>
        <taxon>Alphaproteobacteria</taxon>
        <taxon>Hyphomicrobiales</taxon>
        <taxon>Salinarimonadaceae</taxon>
        <taxon>Saliniramus</taxon>
    </lineage>
</organism>
<proteinExistence type="predicted"/>
<evidence type="ECO:0000256" key="2">
    <source>
        <dbReference type="SAM" id="MobiDB-lite"/>
    </source>
</evidence>
<evidence type="ECO:0000259" key="3">
    <source>
        <dbReference type="PROSITE" id="PS50943"/>
    </source>
</evidence>
<evidence type="ECO:0000313" key="4">
    <source>
        <dbReference type="EMBL" id="KPQ11609.1"/>
    </source>
</evidence>
<evidence type="ECO:0000313" key="5">
    <source>
        <dbReference type="EMBL" id="SCC80368.1"/>
    </source>
</evidence>
<dbReference type="GO" id="GO:0003700">
    <property type="term" value="F:DNA-binding transcription factor activity"/>
    <property type="evidence" value="ECO:0007669"/>
    <property type="project" value="TreeGrafter"/>
</dbReference>
<dbReference type="RefSeq" id="WP_074444406.1">
    <property type="nucleotide sequence ID" value="NZ_FMBM01000002.1"/>
</dbReference>
<dbReference type="PANTHER" id="PTHR46797:SF1">
    <property type="entry name" value="METHYLPHOSPHONATE SYNTHASE"/>
    <property type="match status" value="1"/>
</dbReference>
<dbReference type="GO" id="GO:0005829">
    <property type="term" value="C:cytosol"/>
    <property type="evidence" value="ECO:0007669"/>
    <property type="project" value="TreeGrafter"/>
</dbReference>
<dbReference type="STRING" id="1653334.GA0071312_1452"/>
<keyword evidence="7" id="KW-1185">Reference proteome</keyword>
<dbReference type="SUPFAM" id="SSF47413">
    <property type="entry name" value="lambda repressor-like DNA-binding domains"/>
    <property type="match status" value="1"/>
</dbReference>
<accession>A0A0P7YC12</accession>
<protein>
    <submittedName>
        <fullName evidence="5">DNA-binding transcriptional regulator, XRE-family HTH domain</fullName>
    </submittedName>
    <submittedName>
        <fullName evidence="4">Putative transcriptional regulator</fullName>
    </submittedName>
</protein>
<reference evidence="4 6" key="1">
    <citation type="submission" date="2015-09" db="EMBL/GenBank/DDBJ databases">
        <title>Identification and resolution of microdiversity through metagenomic sequencing of parallel consortia.</title>
        <authorList>
            <person name="Nelson W.C."/>
            <person name="Romine M.F."/>
            <person name="Lindemann S.R."/>
        </authorList>
    </citation>
    <scope>NUCLEOTIDE SEQUENCE [LARGE SCALE GENOMIC DNA]</scope>
    <source>
        <strain evidence="4">HL-109</strain>
    </source>
</reference>
<dbReference type="Pfam" id="PF01381">
    <property type="entry name" value="HTH_3"/>
    <property type="match status" value="1"/>
</dbReference>
<dbReference type="GO" id="GO:0003677">
    <property type="term" value="F:DNA binding"/>
    <property type="evidence" value="ECO:0007669"/>
    <property type="project" value="UniProtKB-KW"/>
</dbReference>
<dbReference type="OrthoDB" id="9815697at2"/>
<feature type="region of interest" description="Disordered" evidence="2">
    <location>
        <begin position="69"/>
        <end position="89"/>
    </location>
</feature>
<dbReference type="AlphaFoldDB" id="A0A0P7YC12"/>
<dbReference type="PANTHER" id="PTHR46797">
    <property type="entry name" value="HTH-TYPE TRANSCRIPTIONAL REGULATOR"/>
    <property type="match status" value="1"/>
</dbReference>
<dbReference type="InterPro" id="IPR050807">
    <property type="entry name" value="TransReg_Diox_bact_type"/>
</dbReference>
<dbReference type="PROSITE" id="PS50943">
    <property type="entry name" value="HTH_CROC1"/>
    <property type="match status" value="1"/>
</dbReference>
<dbReference type="SMART" id="SM00530">
    <property type="entry name" value="HTH_XRE"/>
    <property type="match status" value="1"/>
</dbReference>